<feature type="domain" description="Porphobilinogen deaminase C-terminal" evidence="8">
    <location>
        <begin position="218"/>
        <end position="288"/>
    </location>
</feature>
<comment type="cofactor">
    <cofactor evidence="6">
        <name>dipyrromethane</name>
        <dbReference type="ChEBI" id="CHEBI:60342"/>
    </cofactor>
    <text evidence="6">Binds 1 dipyrromethane group covalently.</text>
</comment>
<comment type="subunit">
    <text evidence="6">Monomer.</text>
</comment>
<dbReference type="PRINTS" id="PR00151">
    <property type="entry name" value="PORPHBDMNASE"/>
</dbReference>
<dbReference type="InterPro" id="IPR022418">
    <property type="entry name" value="Porphobilinogen_deaminase_C"/>
</dbReference>
<evidence type="ECO:0000313" key="9">
    <source>
        <dbReference type="EMBL" id="MDF2256036.1"/>
    </source>
</evidence>
<evidence type="ECO:0000256" key="6">
    <source>
        <dbReference type="HAMAP-Rule" id="MF_00260"/>
    </source>
</evidence>
<name>A0ABT5YXJ7_9ACTN</name>
<organism evidence="9 10">
    <name type="scientific">Streptantibioticus ferralitis</name>
    <dbReference type="NCBI Taxonomy" id="236510"/>
    <lineage>
        <taxon>Bacteria</taxon>
        <taxon>Bacillati</taxon>
        <taxon>Actinomycetota</taxon>
        <taxon>Actinomycetes</taxon>
        <taxon>Kitasatosporales</taxon>
        <taxon>Streptomycetaceae</taxon>
        <taxon>Streptantibioticus</taxon>
    </lineage>
</organism>
<dbReference type="Gene3D" id="3.30.160.40">
    <property type="entry name" value="Porphobilinogen deaminase, C-terminal domain"/>
    <property type="match status" value="1"/>
</dbReference>
<feature type="modified residue" description="S-(dipyrrolylmethanemethyl)cysteine" evidence="6">
    <location>
        <position position="233"/>
    </location>
</feature>
<dbReference type="SUPFAM" id="SSF54782">
    <property type="entry name" value="Porphobilinogen deaminase (hydroxymethylbilane synthase), C-terminal domain"/>
    <property type="match status" value="1"/>
</dbReference>
<accession>A0ABT5YXJ7</accession>
<gene>
    <name evidence="6 9" type="primary">hemC</name>
    <name evidence="9" type="ORF">P2L57_09950</name>
</gene>
<evidence type="ECO:0000259" key="8">
    <source>
        <dbReference type="Pfam" id="PF03900"/>
    </source>
</evidence>
<reference evidence="9 10" key="1">
    <citation type="submission" date="2023-03" db="EMBL/GenBank/DDBJ databases">
        <title>Draft genome sequence of type strain Streptomyces ferralitis JCM 14344.</title>
        <authorList>
            <person name="Klaysubun C."/>
            <person name="Duangmal K."/>
        </authorList>
    </citation>
    <scope>NUCLEOTIDE SEQUENCE [LARGE SCALE GENOMIC DNA]</scope>
    <source>
        <strain evidence="9 10">JCM 14344</strain>
    </source>
</reference>
<dbReference type="Gene3D" id="3.40.190.10">
    <property type="entry name" value="Periplasmic binding protein-like II"/>
    <property type="match status" value="2"/>
</dbReference>
<dbReference type="InterPro" id="IPR022419">
    <property type="entry name" value="Porphobilin_deaminase_cofac_BS"/>
</dbReference>
<dbReference type="Proteomes" id="UP001220022">
    <property type="component" value="Unassembled WGS sequence"/>
</dbReference>
<evidence type="ECO:0000256" key="1">
    <source>
        <dbReference type="ARBA" id="ARBA00002869"/>
    </source>
</evidence>
<evidence type="ECO:0000256" key="5">
    <source>
        <dbReference type="ARBA" id="ARBA00048169"/>
    </source>
</evidence>
<dbReference type="Pfam" id="PF01379">
    <property type="entry name" value="Porphobil_deam"/>
    <property type="match status" value="1"/>
</dbReference>
<evidence type="ECO:0000256" key="3">
    <source>
        <dbReference type="ARBA" id="ARBA00022679"/>
    </source>
</evidence>
<dbReference type="InterPro" id="IPR022417">
    <property type="entry name" value="Porphobilin_deaminase_N"/>
</dbReference>
<dbReference type="EC" id="2.5.1.61" evidence="6"/>
<evidence type="ECO:0000313" key="10">
    <source>
        <dbReference type="Proteomes" id="UP001220022"/>
    </source>
</evidence>
<dbReference type="SUPFAM" id="SSF53850">
    <property type="entry name" value="Periplasmic binding protein-like II"/>
    <property type="match status" value="1"/>
</dbReference>
<dbReference type="PROSITE" id="PS00533">
    <property type="entry name" value="PORPHOBILINOGEN_DEAM"/>
    <property type="match status" value="1"/>
</dbReference>
<comment type="catalytic activity">
    <reaction evidence="5 6">
        <text>4 porphobilinogen + H2O = hydroxymethylbilane + 4 NH4(+)</text>
        <dbReference type="Rhea" id="RHEA:13185"/>
        <dbReference type="ChEBI" id="CHEBI:15377"/>
        <dbReference type="ChEBI" id="CHEBI:28938"/>
        <dbReference type="ChEBI" id="CHEBI:57845"/>
        <dbReference type="ChEBI" id="CHEBI:58126"/>
        <dbReference type="EC" id="2.5.1.61"/>
    </reaction>
</comment>
<evidence type="ECO:0000259" key="7">
    <source>
        <dbReference type="Pfam" id="PF01379"/>
    </source>
</evidence>
<comment type="caution">
    <text evidence="9">The sequence shown here is derived from an EMBL/GenBank/DDBJ whole genome shotgun (WGS) entry which is preliminary data.</text>
</comment>
<protein>
    <recommendedName>
        <fullName evidence="6">Porphobilinogen deaminase</fullName>
        <shortName evidence="6">PBG</shortName>
        <ecNumber evidence="6">2.5.1.61</ecNumber>
    </recommendedName>
    <alternativeName>
        <fullName evidence="6">Hydroxymethylbilane synthase</fullName>
        <shortName evidence="6">HMBS</shortName>
    </alternativeName>
    <alternativeName>
        <fullName evidence="6">Pre-uroporphyrinogen synthase</fullName>
    </alternativeName>
</protein>
<dbReference type="PANTHER" id="PTHR11557">
    <property type="entry name" value="PORPHOBILINOGEN DEAMINASE"/>
    <property type="match status" value="1"/>
</dbReference>
<dbReference type="EMBL" id="JARHTQ010000005">
    <property type="protein sequence ID" value="MDF2256036.1"/>
    <property type="molecule type" value="Genomic_DNA"/>
</dbReference>
<proteinExistence type="inferred from homology"/>
<comment type="similarity">
    <text evidence="2 6">Belongs to the HMBS family.</text>
</comment>
<keyword evidence="3 6" id="KW-0808">Transferase</keyword>
<evidence type="ECO:0000256" key="2">
    <source>
        <dbReference type="ARBA" id="ARBA00005638"/>
    </source>
</evidence>
<dbReference type="PIRSF" id="PIRSF001438">
    <property type="entry name" value="4pyrrol_synth_OHMeBilane_synth"/>
    <property type="match status" value="1"/>
</dbReference>
<keyword evidence="4 6" id="KW-0627">Porphyrin biosynthesis</keyword>
<dbReference type="Pfam" id="PF03900">
    <property type="entry name" value="Porphobil_deamC"/>
    <property type="match status" value="1"/>
</dbReference>
<evidence type="ECO:0000256" key="4">
    <source>
        <dbReference type="ARBA" id="ARBA00023244"/>
    </source>
</evidence>
<dbReference type="InterPro" id="IPR036803">
    <property type="entry name" value="Porphobilinogen_deaminase_C_sf"/>
</dbReference>
<dbReference type="HAMAP" id="MF_00260">
    <property type="entry name" value="Porphobil_deam"/>
    <property type="match status" value="1"/>
</dbReference>
<dbReference type="InterPro" id="IPR000860">
    <property type="entry name" value="HemC"/>
</dbReference>
<dbReference type="GO" id="GO:0004418">
    <property type="term" value="F:hydroxymethylbilane synthase activity"/>
    <property type="evidence" value="ECO:0007669"/>
    <property type="project" value="UniProtKB-EC"/>
</dbReference>
<dbReference type="NCBIfam" id="TIGR00212">
    <property type="entry name" value="hemC"/>
    <property type="match status" value="1"/>
</dbReference>
<feature type="domain" description="Porphobilinogen deaminase N-terminal" evidence="7">
    <location>
        <begin position="2"/>
        <end position="201"/>
    </location>
</feature>
<comment type="function">
    <text evidence="1 6">Tetrapolymerization of the monopyrrole PBG into the hydroxymethylbilane pre-uroporphyrinogen in several discrete steps.</text>
</comment>
<comment type="miscellaneous">
    <text evidence="6">The porphobilinogen subunits are added to the dipyrromethane group.</text>
</comment>
<keyword evidence="10" id="KW-1185">Reference proteome</keyword>
<sequence length="297" mass="30349">MGTRGSALALAQSSSFAAALSEVSGASVRTVGITTQGDTSNAAIATMGSTGVFVQAVRAALLAEEIDFAVHSYKDLPTAVPDGITIAAVPVREDPRDAVVAADGRTLAQLPPGARVGTGSPRRAGQLLSMHPQLDVVPLRGNVDSRIGRVRSGQLDAVVVAAAGLARLGRLAEASQILDPDAFVPAPAQGALAVECRSDDPGLLALLSALDDRDTRCAVEAERAVLARLEAGCSAPVGAHARIARSRARLELCAVITSPDGRHRTYRTMSASPTDATATGHTLADTLLADHNTSTGA</sequence>
<dbReference type="PANTHER" id="PTHR11557:SF0">
    <property type="entry name" value="PORPHOBILINOGEN DEAMINASE"/>
    <property type="match status" value="1"/>
</dbReference>
<dbReference type="RefSeq" id="WP_275811952.1">
    <property type="nucleotide sequence ID" value="NZ_BAAANM010000018.1"/>
</dbReference>